<dbReference type="InterPro" id="IPR026906">
    <property type="entry name" value="LRR_5"/>
</dbReference>
<dbReference type="InterPro" id="IPR032675">
    <property type="entry name" value="LRR_dom_sf"/>
</dbReference>
<dbReference type="AlphaFoldDB" id="A0A5C8ESD0"/>
<evidence type="ECO:0000313" key="1">
    <source>
        <dbReference type="EMBL" id="TXJ39642.1"/>
    </source>
</evidence>
<dbReference type="EMBL" id="SAXY01000058">
    <property type="protein sequence ID" value="TXJ39642.1"/>
    <property type="molecule type" value="Genomic_DNA"/>
</dbReference>
<gene>
    <name evidence="1" type="ORF">EPJ72_09490</name>
</gene>
<dbReference type="PANTHER" id="PTHR45661:SF3">
    <property type="entry name" value="IG-LIKE DOMAIN-CONTAINING PROTEIN"/>
    <property type="match status" value="1"/>
</dbReference>
<dbReference type="Gene3D" id="3.80.10.10">
    <property type="entry name" value="Ribonuclease Inhibitor"/>
    <property type="match status" value="1"/>
</dbReference>
<dbReference type="Proteomes" id="UP000323176">
    <property type="component" value="Unassembled WGS sequence"/>
</dbReference>
<sequence length="216" mass="24065">MLLQKRVFQISTLENIESGAFINCANLKEIDLKGTQITILSIQVFNGCSKLEKVLLPNNLSEIKSTAFGDCSSLKEIDFPASLTIIGPFSFNKCGFEALIFKEGLLTIDNMAFYNCKSLRQVNLPSTLTKIGFYTFTGCVALYDIEYNGDNAASVNGDNIFKYDGEVLESTPQNLYLPNVDDPTASNPPQDTNPWESFLGYDWTDKIKYKQSMPSN</sequence>
<protein>
    <submittedName>
        <fullName evidence="1">Leucine-rich repeat domain-containing protein</fullName>
    </submittedName>
</protein>
<proteinExistence type="predicted"/>
<dbReference type="PANTHER" id="PTHR45661">
    <property type="entry name" value="SURFACE ANTIGEN"/>
    <property type="match status" value="1"/>
</dbReference>
<comment type="caution">
    <text evidence="1">The sequence shown here is derived from an EMBL/GenBank/DDBJ whole genome shotgun (WGS) entry which is preliminary data.</text>
</comment>
<dbReference type="Pfam" id="PF13306">
    <property type="entry name" value="LRR_5"/>
    <property type="match status" value="1"/>
</dbReference>
<accession>A0A5C8ESD0</accession>
<reference evidence="1 2" key="1">
    <citation type="journal article" date="1992" name="Lakartidningen">
        <title>[Penicillin V and not amoxicillin is the first choice preparation in acute otitis].</title>
        <authorList>
            <person name="Kamme C."/>
            <person name="Lundgren K."/>
            <person name="Prellner K."/>
        </authorList>
    </citation>
    <scope>NUCLEOTIDE SEQUENCE [LARGE SCALE GENOMIC DNA]</scope>
    <source>
        <strain evidence="1 2">PC5538III-hc</strain>
    </source>
</reference>
<evidence type="ECO:0000313" key="2">
    <source>
        <dbReference type="Proteomes" id="UP000323176"/>
    </source>
</evidence>
<dbReference type="InterPro" id="IPR053139">
    <property type="entry name" value="Surface_bspA-like"/>
</dbReference>
<organism evidence="1 2">
    <name type="scientific">Brachyspira pilosicoli</name>
    <name type="common">Serpulina pilosicoli</name>
    <dbReference type="NCBI Taxonomy" id="52584"/>
    <lineage>
        <taxon>Bacteria</taxon>
        <taxon>Pseudomonadati</taxon>
        <taxon>Spirochaetota</taxon>
        <taxon>Spirochaetia</taxon>
        <taxon>Brachyspirales</taxon>
        <taxon>Brachyspiraceae</taxon>
        <taxon>Brachyspira</taxon>
    </lineage>
</organism>
<name>A0A5C8ESD0_BRAPL</name>
<dbReference type="SUPFAM" id="SSF52058">
    <property type="entry name" value="L domain-like"/>
    <property type="match status" value="1"/>
</dbReference>